<dbReference type="PANTHER" id="PTHR38011:SF11">
    <property type="entry name" value="2,5-DIAMINO-6-RIBOSYLAMINO-4(3H)-PYRIMIDINONE 5'-PHOSPHATE REDUCTASE"/>
    <property type="match status" value="1"/>
</dbReference>
<dbReference type="InterPro" id="IPR050765">
    <property type="entry name" value="Riboflavin_Biosynth_HTPR"/>
</dbReference>
<gene>
    <name evidence="2" type="ORF">LMG8520_0028</name>
</gene>
<dbReference type="Proteomes" id="UP000054230">
    <property type="component" value="Unassembled WGS sequence"/>
</dbReference>
<accession>A0A0V8DNK5</accession>
<evidence type="ECO:0000313" key="2">
    <source>
        <dbReference type="EMBL" id="KSU14979.1"/>
    </source>
</evidence>
<dbReference type="GO" id="GO:0009231">
    <property type="term" value="P:riboflavin biosynthetic process"/>
    <property type="evidence" value="ECO:0007669"/>
    <property type="project" value="InterPro"/>
</dbReference>
<dbReference type="InterPro" id="IPR002734">
    <property type="entry name" value="RibDG_C"/>
</dbReference>
<reference evidence="3" key="1">
    <citation type="submission" date="2015-10" db="EMBL/GenBank/DDBJ databases">
        <title>Draft Genome Sequences of 11 Lactococcus lactis subspecies cremoris strains.</title>
        <authorList>
            <person name="Wels M."/>
            <person name="Backus L."/>
            <person name="Boekhorst J."/>
            <person name="Dijkstra A."/>
            <person name="Beerthuizen M."/>
            <person name="Kelly W."/>
            <person name="Siezen R."/>
            <person name="Bachmann H."/>
            <person name="Van Hijum S."/>
        </authorList>
    </citation>
    <scope>NUCLEOTIDE SEQUENCE [LARGE SCALE GENOMIC DNA]</scope>
    <source>
        <strain evidence="3">LMG8520</strain>
    </source>
</reference>
<dbReference type="EMBL" id="LKLP01000001">
    <property type="protein sequence ID" value="KSU14979.1"/>
    <property type="molecule type" value="Genomic_DNA"/>
</dbReference>
<evidence type="ECO:0000259" key="1">
    <source>
        <dbReference type="Pfam" id="PF01872"/>
    </source>
</evidence>
<dbReference type="Pfam" id="PF01872">
    <property type="entry name" value="RibD_C"/>
    <property type="match status" value="1"/>
</dbReference>
<organism evidence="2 3">
    <name type="scientific">Lactococcus lactis subsp. lactis</name>
    <name type="common">Streptococcus lactis</name>
    <dbReference type="NCBI Taxonomy" id="1360"/>
    <lineage>
        <taxon>Bacteria</taxon>
        <taxon>Bacillati</taxon>
        <taxon>Bacillota</taxon>
        <taxon>Bacilli</taxon>
        <taxon>Lactobacillales</taxon>
        <taxon>Streptococcaceae</taxon>
        <taxon>Lactococcus</taxon>
    </lineage>
</organism>
<evidence type="ECO:0000313" key="3">
    <source>
        <dbReference type="Proteomes" id="UP000054230"/>
    </source>
</evidence>
<dbReference type="GO" id="GO:0008703">
    <property type="term" value="F:5-amino-6-(5-phosphoribosylamino)uracil reductase activity"/>
    <property type="evidence" value="ECO:0007669"/>
    <property type="project" value="InterPro"/>
</dbReference>
<feature type="domain" description="Bacterial bifunctional deaminase-reductase C-terminal" evidence="1">
    <location>
        <begin position="2"/>
        <end position="148"/>
    </location>
</feature>
<protein>
    <submittedName>
        <fullName evidence="2">Dihydrofolate reductase</fullName>
    </submittedName>
</protein>
<dbReference type="PANTHER" id="PTHR38011">
    <property type="entry name" value="DIHYDROFOLATE REDUCTASE FAMILY PROTEIN (AFU_ORTHOLOGUE AFUA_8G06820)"/>
    <property type="match status" value="1"/>
</dbReference>
<dbReference type="Gene3D" id="3.40.430.10">
    <property type="entry name" value="Dihydrofolate Reductase, subunit A"/>
    <property type="match status" value="1"/>
</dbReference>
<proteinExistence type="predicted"/>
<dbReference type="AlphaFoldDB" id="A0A0V8DNK5"/>
<comment type="caution">
    <text evidence="2">The sequence shown here is derived from an EMBL/GenBank/DDBJ whole genome shotgun (WGS) entry which is preliminary data.</text>
</comment>
<sequence>MTVKLFIASTLDGYIATKEESLQWLFDVEGEGDNGYGAFYSGIDTIIMGKKTYDWLEKEQAGQWPYSDKTSYILTHQKISSTDNIVFIDKEKLTELSVNFADTDKNIWVVGGGEVIKFFLENHWVHELQVTIAPVLLGEGIPLFSVRKLQRQASTD</sequence>
<dbReference type="SUPFAM" id="SSF53597">
    <property type="entry name" value="Dihydrofolate reductase-like"/>
    <property type="match status" value="1"/>
</dbReference>
<dbReference type="InterPro" id="IPR024072">
    <property type="entry name" value="DHFR-like_dom_sf"/>
</dbReference>
<dbReference type="PATRIC" id="fig|1360.106.peg.2568"/>
<name>A0A0V8DNK5_LACLL</name>